<sequence>MDRTWSYKVTPTNEGQTLQTELLHWWKTLNPSWRQTSSTGEFLQSGEGDWRVLDMSGRNGLLSVVACMNWWLDLELDEDSQWLSLLKDVQWVMECLLKEAEEPPWKKSQSDCL</sequence>
<dbReference type="OrthoDB" id="2803783at2759"/>
<dbReference type="EMBL" id="ML769438">
    <property type="protein sequence ID" value="KAE9402085.1"/>
    <property type="molecule type" value="Genomic_DNA"/>
</dbReference>
<proteinExistence type="predicted"/>
<keyword evidence="2" id="KW-1185">Reference proteome</keyword>
<organism evidence="1 2">
    <name type="scientific">Gymnopus androsaceus JB14</name>
    <dbReference type="NCBI Taxonomy" id="1447944"/>
    <lineage>
        <taxon>Eukaryota</taxon>
        <taxon>Fungi</taxon>
        <taxon>Dikarya</taxon>
        <taxon>Basidiomycota</taxon>
        <taxon>Agaricomycotina</taxon>
        <taxon>Agaricomycetes</taxon>
        <taxon>Agaricomycetidae</taxon>
        <taxon>Agaricales</taxon>
        <taxon>Marasmiineae</taxon>
        <taxon>Omphalotaceae</taxon>
        <taxon>Gymnopus</taxon>
    </lineage>
</organism>
<dbReference type="Proteomes" id="UP000799118">
    <property type="component" value="Unassembled WGS sequence"/>
</dbReference>
<evidence type="ECO:0000313" key="1">
    <source>
        <dbReference type="EMBL" id="KAE9402085.1"/>
    </source>
</evidence>
<evidence type="ECO:0000313" key="2">
    <source>
        <dbReference type="Proteomes" id="UP000799118"/>
    </source>
</evidence>
<accession>A0A6A4HZQ4</accession>
<dbReference type="AlphaFoldDB" id="A0A6A4HZQ4"/>
<protein>
    <submittedName>
        <fullName evidence="1">Uncharacterized protein</fullName>
    </submittedName>
</protein>
<name>A0A6A4HZQ4_9AGAR</name>
<gene>
    <name evidence="1" type="ORF">BT96DRAFT_816983</name>
</gene>
<reference evidence="1" key="1">
    <citation type="journal article" date="2019" name="Environ. Microbiol.">
        <title>Fungal ecological strategies reflected in gene transcription - a case study of two litter decomposers.</title>
        <authorList>
            <person name="Barbi F."/>
            <person name="Kohler A."/>
            <person name="Barry K."/>
            <person name="Baskaran P."/>
            <person name="Daum C."/>
            <person name="Fauchery L."/>
            <person name="Ihrmark K."/>
            <person name="Kuo A."/>
            <person name="LaButti K."/>
            <person name="Lipzen A."/>
            <person name="Morin E."/>
            <person name="Grigoriev I.V."/>
            <person name="Henrissat B."/>
            <person name="Lindahl B."/>
            <person name="Martin F."/>
        </authorList>
    </citation>
    <scope>NUCLEOTIDE SEQUENCE</scope>
    <source>
        <strain evidence="1">JB14</strain>
    </source>
</reference>